<feature type="signal peptide" evidence="1">
    <location>
        <begin position="1"/>
        <end position="16"/>
    </location>
</feature>
<dbReference type="EMBL" id="AP024702">
    <property type="protein sequence ID" value="BCX48954.1"/>
    <property type="molecule type" value="Genomic_DNA"/>
</dbReference>
<reference evidence="3 4" key="1">
    <citation type="submission" date="2021-06" db="EMBL/GenBank/DDBJ databases">
        <title>Complete genome of Haloferula helveola possessing various polysaccharide degrading enzymes.</title>
        <authorList>
            <person name="Takami H."/>
            <person name="Huang C."/>
            <person name="Hamasaki K."/>
        </authorList>
    </citation>
    <scope>NUCLEOTIDE SEQUENCE [LARGE SCALE GENOMIC DNA]</scope>
    <source>
        <strain evidence="3 4">CN-1</strain>
    </source>
</reference>
<keyword evidence="4" id="KW-1185">Reference proteome</keyword>
<feature type="domain" description="3-keto-alpha-glucoside-1,2-lyase/3-keto-2-hydroxy-glucal hydratase" evidence="2">
    <location>
        <begin position="30"/>
        <end position="227"/>
    </location>
</feature>
<sequence length="229" mass="25492">MKAPLLLIAGSLPLLAAEPNTLTPEEKKDGFELIFDGKSLDGWRTYKQEKPKDKWVVEDGAITLTAKGGGDLITDAKYKDFELRFQFKIAPEGNSGIMWHVAEIDGPPYLTGPEYQILDSNAKTGYQHEIKKGNIAGAFYDLVPGKAEWSKPAGEWNDGSIRIEGSKITLTVNGTTTAEVDTSTDEWKEMLAKSKFANWDKFNKMPEGHICLQDHGDKVAFRTVRIKEL</sequence>
<proteinExistence type="predicted"/>
<dbReference type="Gene3D" id="2.60.120.560">
    <property type="entry name" value="Exo-inulinase, domain 1"/>
    <property type="match status" value="1"/>
</dbReference>
<evidence type="ECO:0000256" key="1">
    <source>
        <dbReference type="SAM" id="SignalP"/>
    </source>
</evidence>
<organism evidence="3 4">
    <name type="scientific">Haloferula helveola</name>
    <dbReference type="NCBI Taxonomy" id="490095"/>
    <lineage>
        <taxon>Bacteria</taxon>
        <taxon>Pseudomonadati</taxon>
        <taxon>Verrucomicrobiota</taxon>
        <taxon>Verrucomicrobiia</taxon>
        <taxon>Verrucomicrobiales</taxon>
        <taxon>Verrucomicrobiaceae</taxon>
        <taxon>Haloferula</taxon>
    </lineage>
</organism>
<evidence type="ECO:0000313" key="3">
    <source>
        <dbReference type="EMBL" id="BCX48954.1"/>
    </source>
</evidence>
<dbReference type="InterPro" id="IPR010496">
    <property type="entry name" value="AL/BT2_dom"/>
</dbReference>
<evidence type="ECO:0000313" key="4">
    <source>
        <dbReference type="Proteomes" id="UP001374893"/>
    </source>
</evidence>
<gene>
    <name evidence="3" type="ORF">HAHE_28620</name>
</gene>
<feature type="chain" id="PRO_5046259991" evidence="1">
    <location>
        <begin position="17"/>
        <end position="229"/>
    </location>
</feature>
<keyword evidence="1" id="KW-0732">Signal</keyword>
<dbReference type="RefSeq" id="WP_338685378.1">
    <property type="nucleotide sequence ID" value="NZ_AP024702.1"/>
</dbReference>
<name>A0ABN6H8N5_9BACT</name>
<evidence type="ECO:0000259" key="2">
    <source>
        <dbReference type="Pfam" id="PF06439"/>
    </source>
</evidence>
<accession>A0ABN6H8N5</accession>
<dbReference type="Proteomes" id="UP001374893">
    <property type="component" value="Chromosome"/>
</dbReference>
<dbReference type="Pfam" id="PF06439">
    <property type="entry name" value="3keto-disac_hyd"/>
    <property type="match status" value="1"/>
</dbReference>
<keyword evidence="3" id="KW-0378">Hydrolase</keyword>
<protein>
    <submittedName>
        <fullName evidence="3">Glycosyl hydrolase</fullName>
    </submittedName>
</protein>
<dbReference type="GO" id="GO:0016787">
    <property type="term" value="F:hydrolase activity"/>
    <property type="evidence" value="ECO:0007669"/>
    <property type="project" value="UniProtKB-KW"/>
</dbReference>